<comment type="caution">
    <text evidence="1">The sequence shown here is derived from an EMBL/GenBank/DDBJ whole genome shotgun (WGS) entry which is preliminary data.</text>
</comment>
<dbReference type="InterPro" id="IPR036514">
    <property type="entry name" value="SGNH_hydro_sf"/>
</dbReference>
<dbReference type="SUPFAM" id="SSF52266">
    <property type="entry name" value="SGNH hydrolase"/>
    <property type="match status" value="1"/>
</dbReference>
<dbReference type="RefSeq" id="WP_170294612.1">
    <property type="nucleotide sequence ID" value="NZ_WIVE01000002.1"/>
</dbReference>
<dbReference type="EMBL" id="WIVE01000002">
    <property type="protein sequence ID" value="MQX35156.1"/>
    <property type="molecule type" value="Genomic_DNA"/>
</dbReference>
<dbReference type="AlphaFoldDB" id="A0A7X1ZAU2"/>
<sequence>MPATVLVYGDSNAWGWIPDVERRPLERFPDGVPWPEAMAARLGGAARVRVDALPARTVDRDDTFAAETFPPLAPEAFNGRHHLPGALVRATPVDLVVLALGTNDMKARFARSAGAIAASVLALAAVAGTGGPASAYAPPDVLILAPPPLGPLAPWTRETFAGQEPLSRLVGPAVAAAAVGAGLRVAEAGAITGGTHGVDGVHYTEADHAALAEALATQVDAALAARRGPGMRGVAAPRDRA</sequence>
<evidence type="ECO:0000313" key="2">
    <source>
        <dbReference type="Proteomes" id="UP000434582"/>
    </source>
</evidence>
<keyword evidence="2" id="KW-1185">Reference proteome</keyword>
<dbReference type="GO" id="GO:0016788">
    <property type="term" value="F:hydrolase activity, acting on ester bonds"/>
    <property type="evidence" value="ECO:0007669"/>
    <property type="project" value="UniProtKB-ARBA"/>
</dbReference>
<dbReference type="Proteomes" id="UP000434582">
    <property type="component" value="Unassembled WGS sequence"/>
</dbReference>
<accession>A0A7X1ZAU2</accession>
<organism evidence="1 2">
    <name type="scientific">Roseospira navarrensis</name>
    <dbReference type="NCBI Taxonomy" id="140058"/>
    <lineage>
        <taxon>Bacteria</taxon>
        <taxon>Pseudomonadati</taxon>
        <taxon>Pseudomonadota</taxon>
        <taxon>Alphaproteobacteria</taxon>
        <taxon>Rhodospirillales</taxon>
        <taxon>Rhodospirillaceae</taxon>
        <taxon>Roseospira</taxon>
    </lineage>
</organism>
<keyword evidence="1" id="KW-0378">Hydrolase</keyword>
<proteinExistence type="predicted"/>
<evidence type="ECO:0000313" key="1">
    <source>
        <dbReference type="EMBL" id="MQX35156.1"/>
    </source>
</evidence>
<dbReference type="Gene3D" id="3.40.50.1110">
    <property type="entry name" value="SGNH hydrolase"/>
    <property type="match status" value="1"/>
</dbReference>
<gene>
    <name evidence="1" type="ORF">GHC57_01345</name>
</gene>
<reference evidence="1 2" key="1">
    <citation type="submission" date="2019-10" db="EMBL/GenBank/DDBJ databases">
        <title>Draft whole-genome sequence of the purple nonsulfur photosynthetic bacterium Roseospira navarrensis DSM 15114.</title>
        <authorList>
            <person name="Kyndt J.A."/>
            <person name="Meyer T.E."/>
        </authorList>
    </citation>
    <scope>NUCLEOTIDE SEQUENCE [LARGE SCALE GENOMIC DNA]</scope>
    <source>
        <strain evidence="1 2">DSM 15114</strain>
    </source>
</reference>
<protein>
    <submittedName>
        <fullName evidence="1">Hydrolase</fullName>
    </submittedName>
</protein>
<name>A0A7X1ZAU2_9PROT</name>